<dbReference type="EMBL" id="JAPDRK010000003">
    <property type="protein sequence ID" value="KAJ9614220.1"/>
    <property type="molecule type" value="Genomic_DNA"/>
</dbReference>
<dbReference type="AlphaFoldDB" id="A0AA38XIR0"/>
<reference evidence="1" key="1">
    <citation type="submission" date="2022-10" db="EMBL/GenBank/DDBJ databases">
        <title>Culturing micro-colonial fungi from biological soil crusts in the Mojave desert and describing Neophaeococcomyces mojavensis, and introducing the new genera and species Taxawa tesnikishii.</title>
        <authorList>
            <person name="Kurbessoian T."/>
            <person name="Stajich J.E."/>
        </authorList>
    </citation>
    <scope>NUCLEOTIDE SEQUENCE</scope>
    <source>
        <strain evidence="1">TK_41</strain>
    </source>
</reference>
<dbReference type="Pfam" id="PF11951">
    <property type="entry name" value="Fungal_trans_2"/>
    <property type="match status" value="1"/>
</dbReference>
<gene>
    <name evidence="1" type="ORF">H2200_002356</name>
</gene>
<dbReference type="InterPro" id="IPR021858">
    <property type="entry name" value="Fun_TF"/>
</dbReference>
<evidence type="ECO:0000313" key="1">
    <source>
        <dbReference type="EMBL" id="KAJ9614220.1"/>
    </source>
</evidence>
<accession>A0AA38XIR0</accession>
<name>A0AA38XIR0_9EURO</name>
<protein>
    <submittedName>
        <fullName evidence="1">Uncharacterized protein</fullName>
    </submittedName>
</protein>
<keyword evidence="2" id="KW-1185">Reference proteome</keyword>
<dbReference type="Proteomes" id="UP001172673">
    <property type="component" value="Unassembled WGS sequence"/>
</dbReference>
<proteinExistence type="predicted"/>
<comment type="caution">
    <text evidence="1">The sequence shown here is derived from an EMBL/GenBank/DDBJ whole genome shotgun (WGS) entry which is preliminary data.</text>
</comment>
<organism evidence="1 2">
    <name type="scientific">Cladophialophora chaetospira</name>
    <dbReference type="NCBI Taxonomy" id="386627"/>
    <lineage>
        <taxon>Eukaryota</taxon>
        <taxon>Fungi</taxon>
        <taxon>Dikarya</taxon>
        <taxon>Ascomycota</taxon>
        <taxon>Pezizomycotina</taxon>
        <taxon>Eurotiomycetes</taxon>
        <taxon>Chaetothyriomycetidae</taxon>
        <taxon>Chaetothyriales</taxon>
        <taxon>Herpotrichiellaceae</taxon>
        <taxon>Cladophialophora</taxon>
    </lineage>
</organism>
<evidence type="ECO:0000313" key="2">
    <source>
        <dbReference type="Proteomes" id="UP001172673"/>
    </source>
</evidence>
<sequence length="523" mass="59132">MSLQLLDRRIRRGKKRSFQAQQMTADPKAITAGSPDHLATRWVATDQSGRRVIVLPLSEQGQNVEKGKQLRFVLMRQAELAPKQKPYPKDSIRRTRKPSSRQRAALVVPDESLSPVDHVEAYAIHELIAAKPPFAALTFQAPTNDLREQIRDIYIPLAELAMQHEELYHALLTTALAFKEIRGGRLAITPALLRHSHRSVTCLRNKISRLDTIPDDAVMLTTTLLTDAATKYGTRMEIVAHYSGLRKMIRMRGGSKEMRGNIALMAMLEYVNIVADLLGFPTEGELIGEGGTCFSSDAESERSCLHYPVHPFPGSLCSDVADLPEGFRELALSLGLSREVIKLIIAANQQAFSVTKEFKSCPSMVMTFSRRFLQASSRVTESIVCLSVIVAFMRSVSFPFSTEDLDLVTELSLLVKERGFEESSIDQYHHYVWTVIMTAEACQHESSLSTITSRLLHDLLMPIVRNDKSAPDVLTDWAKLQKVLKKYLWKQDMLDKWENLWEISIRELQTKRPQETEMRILVS</sequence>